<organism evidence="1 2">
    <name type="scientific">Petrolisthes manimaculis</name>
    <dbReference type="NCBI Taxonomy" id="1843537"/>
    <lineage>
        <taxon>Eukaryota</taxon>
        <taxon>Metazoa</taxon>
        <taxon>Ecdysozoa</taxon>
        <taxon>Arthropoda</taxon>
        <taxon>Crustacea</taxon>
        <taxon>Multicrustacea</taxon>
        <taxon>Malacostraca</taxon>
        <taxon>Eumalacostraca</taxon>
        <taxon>Eucarida</taxon>
        <taxon>Decapoda</taxon>
        <taxon>Pleocyemata</taxon>
        <taxon>Anomura</taxon>
        <taxon>Galatheoidea</taxon>
        <taxon>Porcellanidae</taxon>
        <taxon>Petrolisthes</taxon>
    </lineage>
</organism>
<name>A0AAE1PBS5_9EUCA</name>
<evidence type="ECO:0000313" key="1">
    <source>
        <dbReference type="EMBL" id="KAK4305488.1"/>
    </source>
</evidence>
<dbReference type="SUPFAM" id="SSF56436">
    <property type="entry name" value="C-type lectin-like"/>
    <property type="match status" value="1"/>
</dbReference>
<evidence type="ECO:0000313" key="2">
    <source>
        <dbReference type="Proteomes" id="UP001292094"/>
    </source>
</evidence>
<reference evidence="1" key="1">
    <citation type="submission" date="2023-11" db="EMBL/GenBank/DDBJ databases">
        <title>Genome assemblies of two species of porcelain crab, Petrolisthes cinctipes and Petrolisthes manimaculis (Anomura: Porcellanidae).</title>
        <authorList>
            <person name="Angst P."/>
        </authorList>
    </citation>
    <scope>NUCLEOTIDE SEQUENCE</scope>
    <source>
        <strain evidence="1">PB745_02</strain>
        <tissue evidence="1">Gill</tissue>
    </source>
</reference>
<dbReference type="InterPro" id="IPR016187">
    <property type="entry name" value="CTDL_fold"/>
</dbReference>
<protein>
    <submittedName>
        <fullName evidence="1">Uncharacterized protein</fullName>
    </submittedName>
</protein>
<dbReference type="Gene3D" id="3.10.100.10">
    <property type="entry name" value="Mannose-Binding Protein A, subunit A"/>
    <property type="match status" value="1"/>
</dbReference>
<sequence>MKSPIQCAATCKNLNDCQGYTTTEIKNNSTSTSNNDHLSSSKMLDCTFYSTIENLVDQENSTLYCTGCPGIGESCREDSDCWRTTHAICNTTSQLCVCPHVYRDEANVCLIDYASDSRFQSHNGYWILIRPGKLLDPISWYGGKDYCTSNHASLFIPRDQGDWDWMKGAVSGVGQSHFMVPIQANDDGDKIWTDGTSSASATYIPWHQPLVFTREQLWNAFAVGIELVDVTCAYYISVKIGFVSLEVTELGPCLFAGAFAVVCAVEQ</sequence>
<accession>A0AAE1PBS5</accession>
<gene>
    <name evidence="1" type="ORF">Pmani_022618</name>
</gene>
<dbReference type="InterPro" id="IPR016186">
    <property type="entry name" value="C-type_lectin-like/link_sf"/>
</dbReference>
<dbReference type="AlphaFoldDB" id="A0AAE1PBS5"/>
<proteinExistence type="predicted"/>
<keyword evidence="2" id="KW-1185">Reference proteome</keyword>
<dbReference type="EMBL" id="JAWZYT010002267">
    <property type="protein sequence ID" value="KAK4305488.1"/>
    <property type="molecule type" value="Genomic_DNA"/>
</dbReference>
<dbReference type="CDD" id="cd00037">
    <property type="entry name" value="CLECT"/>
    <property type="match status" value="1"/>
</dbReference>
<dbReference type="Proteomes" id="UP001292094">
    <property type="component" value="Unassembled WGS sequence"/>
</dbReference>
<comment type="caution">
    <text evidence="1">The sequence shown here is derived from an EMBL/GenBank/DDBJ whole genome shotgun (WGS) entry which is preliminary data.</text>
</comment>